<dbReference type="AlphaFoldDB" id="A0A5C6GK84"/>
<evidence type="ECO:0000313" key="3">
    <source>
        <dbReference type="Proteomes" id="UP000317257"/>
    </source>
</evidence>
<reference evidence="3" key="1">
    <citation type="submission" date="2018-12" db="EMBL/GenBank/DDBJ databases">
        <title>The complete genome of Metarhizium rileyi, a key fungal pathogen of Lepidoptera.</title>
        <authorList>
            <person name="Binneck E."/>
            <person name="Lastra C.C.L."/>
            <person name="Sosa-Gomez D.R."/>
        </authorList>
    </citation>
    <scope>NUCLEOTIDE SEQUENCE [LARGE SCALE GENOMIC DNA]</scope>
    <source>
        <strain evidence="3">Cep018-CH2</strain>
    </source>
</reference>
<feature type="chain" id="PRO_5022957522" description="Secreted protein" evidence="1">
    <location>
        <begin position="25"/>
        <end position="97"/>
    </location>
</feature>
<gene>
    <name evidence="2" type="ORF">ED733_008586</name>
</gene>
<evidence type="ECO:0000313" key="2">
    <source>
        <dbReference type="EMBL" id="TWU77188.1"/>
    </source>
</evidence>
<evidence type="ECO:0008006" key="4">
    <source>
        <dbReference type="Google" id="ProtNLM"/>
    </source>
</evidence>
<dbReference type="EMBL" id="SBHS01000004">
    <property type="protein sequence ID" value="TWU77188.1"/>
    <property type="molecule type" value="Genomic_DNA"/>
</dbReference>
<organism evidence="2 3">
    <name type="scientific">Metarhizium rileyi (strain RCEF 4871)</name>
    <name type="common">Nomuraea rileyi</name>
    <dbReference type="NCBI Taxonomy" id="1649241"/>
    <lineage>
        <taxon>Eukaryota</taxon>
        <taxon>Fungi</taxon>
        <taxon>Dikarya</taxon>
        <taxon>Ascomycota</taxon>
        <taxon>Pezizomycotina</taxon>
        <taxon>Sordariomycetes</taxon>
        <taxon>Hypocreomycetidae</taxon>
        <taxon>Hypocreales</taxon>
        <taxon>Clavicipitaceae</taxon>
        <taxon>Metarhizium</taxon>
    </lineage>
</organism>
<accession>A0A5C6GK84</accession>
<evidence type="ECO:0000256" key="1">
    <source>
        <dbReference type="SAM" id="SignalP"/>
    </source>
</evidence>
<keyword evidence="1" id="KW-0732">Signal</keyword>
<proteinExistence type="predicted"/>
<comment type="caution">
    <text evidence="2">The sequence shown here is derived from an EMBL/GenBank/DDBJ whole genome shotgun (WGS) entry which is preliminary data.</text>
</comment>
<feature type="signal peptide" evidence="1">
    <location>
        <begin position="1"/>
        <end position="24"/>
    </location>
</feature>
<sequence>MDTTGGTWHRVFLASVCLTPFAPSIFTMTDCPRLLPGSCGSSSSIRFAAQLVAAACASSAFEGNDSKSSCGFRFRPLSLDYDIDLQAPQTVPTWRPP</sequence>
<name>A0A5C6GK84_METRR</name>
<protein>
    <recommendedName>
        <fullName evidence="4">Secreted protein</fullName>
    </recommendedName>
</protein>
<dbReference type="Proteomes" id="UP000317257">
    <property type="component" value="Unassembled WGS sequence"/>
</dbReference>